<evidence type="ECO:0000313" key="4">
    <source>
        <dbReference type="Proteomes" id="UP000468591"/>
    </source>
</evidence>
<dbReference type="InterPro" id="IPR006016">
    <property type="entry name" value="UspA"/>
</dbReference>
<name>A0A6P0CF22_9RHOB</name>
<reference evidence="3 4" key="1">
    <citation type="submission" date="2020-01" db="EMBL/GenBank/DDBJ databases">
        <title>Sulfitobacter sediminilitoris sp. nov., isolated from a tidal flat.</title>
        <authorList>
            <person name="Park S."/>
            <person name="Yoon J.-H."/>
        </authorList>
    </citation>
    <scope>NUCLEOTIDE SEQUENCE [LARGE SCALE GENOMIC DNA]</scope>
    <source>
        <strain evidence="3 4">JBTF-M27</strain>
    </source>
</reference>
<protein>
    <submittedName>
        <fullName evidence="3">Universal stress protein</fullName>
    </submittedName>
</protein>
<dbReference type="EMBL" id="JAABNT010000021">
    <property type="protein sequence ID" value="NEK24762.1"/>
    <property type="molecule type" value="Genomic_DNA"/>
</dbReference>
<sequence>MFRQIIVGLDGSEKAKTAARIGCDLAKVYSGTVTLVHVLHADTEDYEDQPESEQGQDRTTLTFPEVEAAGQRVLDAGLAIAKEVGCKMVETHMPYGDAATEILAYADEIGADLIVTGRRGLSSLSSLVLGSTTQAINHYAKCACMSVPRQLPGMKEAPHPVGDNGG</sequence>
<evidence type="ECO:0000313" key="3">
    <source>
        <dbReference type="EMBL" id="NEK24762.1"/>
    </source>
</evidence>
<dbReference type="Proteomes" id="UP000468591">
    <property type="component" value="Unassembled WGS sequence"/>
</dbReference>
<dbReference type="SUPFAM" id="SSF52402">
    <property type="entry name" value="Adenine nucleotide alpha hydrolases-like"/>
    <property type="match status" value="1"/>
</dbReference>
<dbReference type="InterPro" id="IPR014729">
    <property type="entry name" value="Rossmann-like_a/b/a_fold"/>
</dbReference>
<gene>
    <name evidence="3" type="ORF">GV827_20525</name>
</gene>
<comment type="similarity">
    <text evidence="1">Belongs to the universal stress protein A family.</text>
</comment>
<proteinExistence type="inferred from homology"/>
<dbReference type="PRINTS" id="PR01438">
    <property type="entry name" value="UNVRSLSTRESS"/>
</dbReference>
<dbReference type="Pfam" id="PF00582">
    <property type="entry name" value="Usp"/>
    <property type="match status" value="1"/>
</dbReference>
<evidence type="ECO:0000256" key="1">
    <source>
        <dbReference type="ARBA" id="ARBA00008791"/>
    </source>
</evidence>
<organism evidence="3 4">
    <name type="scientific">Sulfitobacter sediminilitoris</name>
    <dbReference type="NCBI Taxonomy" id="2698830"/>
    <lineage>
        <taxon>Bacteria</taxon>
        <taxon>Pseudomonadati</taxon>
        <taxon>Pseudomonadota</taxon>
        <taxon>Alphaproteobacteria</taxon>
        <taxon>Rhodobacterales</taxon>
        <taxon>Roseobacteraceae</taxon>
        <taxon>Sulfitobacter</taxon>
    </lineage>
</organism>
<dbReference type="InterPro" id="IPR006015">
    <property type="entry name" value="Universal_stress_UspA"/>
</dbReference>
<evidence type="ECO:0000259" key="2">
    <source>
        <dbReference type="Pfam" id="PF00582"/>
    </source>
</evidence>
<dbReference type="Gene3D" id="3.40.50.620">
    <property type="entry name" value="HUPs"/>
    <property type="match status" value="1"/>
</dbReference>
<dbReference type="RefSeq" id="WP_164355687.1">
    <property type="nucleotide sequence ID" value="NZ_JAABNT010000021.1"/>
</dbReference>
<dbReference type="PANTHER" id="PTHR46268">
    <property type="entry name" value="STRESS RESPONSE PROTEIN NHAX"/>
    <property type="match status" value="1"/>
</dbReference>
<dbReference type="AlphaFoldDB" id="A0A6P0CF22"/>
<keyword evidence="4" id="KW-1185">Reference proteome</keyword>
<feature type="domain" description="UspA" evidence="2">
    <location>
        <begin position="1"/>
        <end position="147"/>
    </location>
</feature>
<dbReference type="CDD" id="cd00293">
    <property type="entry name" value="USP-like"/>
    <property type="match status" value="1"/>
</dbReference>
<comment type="caution">
    <text evidence="3">The sequence shown here is derived from an EMBL/GenBank/DDBJ whole genome shotgun (WGS) entry which is preliminary data.</text>
</comment>
<dbReference type="PANTHER" id="PTHR46268:SF15">
    <property type="entry name" value="UNIVERSAL STRESS PROTEIN HP_0031"/>
    <property type="match status" value="1"/>
</dbReference>
<accession>A0A6P0CF22</accession>